<dbReference type="SUPFAM" id="SSF53756">
    <property type="entry name" value="UDP-Glycosyltransferase/glycogen phosphorylase"/>
    <property type="match status" value="1"/>
</dbReference>
<proteinExistence type="predicted"/>
<evidence type="ECO:0000256" key="2">
    <source>
        <dbReference type="ARBA" id="ARBA00022679"/>
    </source>
</evidence>
<dbReference type="Pfam" id="PF13439">
    <property type="entry name" value="Glyco_transf_4"/>
    <property type="match status" value="1"/>
</dbReference>
<protein>
    <submittedName>
        <fullName evidence="5">Glycosyltransferase Gtf1</fullName>
        <ecNumber evidence="5">2.4.1.-</ecNumber>
    </submittedName>
</protein>
<sequence length="382" mass="42655">MEEGRDLFLVCNNIEVLGGVQTWAHYMARLFTRRGHRVHLIGIVRPKRVHDHGTDFPYARTVLHERPPGGRWELRGVRARASRRKRAAHAEQWRGVRRLAEILREARPGGVVVCAEVWAMEWVQRALPEHLKVVGMVHESYQASKIAGRHPRILRHFAGADRLLALTRADADDFARDGMTNADFIPNPLHVVPRRYAELDAPVVVRLGRLDYEKGQDLLLEAWARIAPDRPDWTLRIHGADKSGGKEERRLLALTEELGLAGRVEWPGPTSDIETALCAGSVFALTSREEGFPMAILEAMAYGVPCVAFDIAPGVGELITDGVDGLVVPAGNITAFAAALHTLIEDGELRRKMGRAARDSVQRFAPDLVAARWEGLFDLLYR</sequence>
<dbReference type="EC" id="2.4.1.-" evidence="5"/>
<dbReference type="PANTHER" id="PTHR12526:SF630">
    <property type="entry name" value="GLYCOSYLTRANSFERASE"/>
    <property type="match status" value="1"/>
</dbReference>
<evidence type="ECO:0000259" key="3">
    <source>
        <dbReference type="Pfam" id="PF00534"/>
    </source>
</evidence>
<dbReference type="Proteomes" id="UP000487268">
    <property type="component" value="Unassembled WGS sequence"/>
</dbReference>
<organism evidence="5 6">
    <name type="scientific">Actinomadura macrotermitis</name>
    <dbReference type="NCBI Taxonomy" id="2585200"/>
    <lineage>
        <taxon>Bacteria</taxon>
        <taxon>Bacillati</taxon>
        <taxon>Actinomycetota</taxon>
        <taxon>Actinomycetes</taxon>
        <taxon>Streptosporangiales</taxon>
        <taxon>Thermomonosporaceae</taxon>
        <taxon>Actinomadura</taxon>
    </lineage>
</organism>
<evidence type="ECO:0000256" key="1">
    <source>
        <dbReference type="ARBA" id="ARBA00022676"/>
    </source>
</evidence>
<evidence type="ECO:0000313" key="6">
    <source>
        <dbReference type="Proteomes" id="UP000487268"/>
    </source>
</evidence>
<gene>
    <name evidence="5" type="primary">gtf1_2</name>
    <name evidence="5" type="ORF">ACRB68_56090</name>
</gene>
<evidence type="ECO:0000259" key="4">
    <source>
        <dbReference type="Pfam" id="PF13439"/>
    </source>
</evidence>
<keyword evidence="2 5" id="KW-0808">Transferase</keyword>
<dbReference type="AlphaFoldDB" id="A0A7K0C225"/>
<dbReference type="Pfam" id="PF00534">
    <property type="entry name" value="Glycos_transf_1"/>
    <property type="match status" value="1"/>
</dbReference>
<dbReference type="InterPro" id="IPR001296">
    <property type="entry name" value="Glyco_trans_1"/>
</dbReference>
<dbReference type="OrthoDB" id="570545at2"/>
<dbReference type="Gene3D" id="3.40.50.2000">
    <property type="entry name" value="Glycogen Phosphorylase B"/>
    <property type="match status" value="2"/>
</dbReference>
<reference evidence="5 6" key="1">
    <citation type="submission" date="2019-10" db="EMBL/GenBank/DDBJ databases">
        <title>Actinomadura rubteroloni sp. nov. and Actinomadura macrotermitis sp. nov., isolated from the gut of fungus growing-termite Macrotermes natalensis.</title>
        <authorList>
            <person name="Benndorf R."/>
            <person name="Martin K."/>
            <person name="Kuefner M."/>
            <person name="De Beer W."/>
            <person name="Kaster A.-K."/>
            <person name="Vollmers J."/>
            <person name="Poulsen M."/>
            <person name="Beemelmanns C."/>
        </authorList>
    </citation>
    <scope>NUCLEOTIDE SEQUENCE [LARGE SCALE GENOMIC DNA]</scope>
    <source>
        <strain evidence="5 6">RB68</strain>
    </source>
</reference>
<dbReference type="InterPro" id="IPR028098">
    <property type="entry name" value="Glyco_trans_4-like_N"/>
</dbReference>
<feature type="domain" description="Glycosyl transferase family 1" evidence="3">
    <location>
        <begin position="200"/>
        <end position="359"/>
    </location>
</feature>
<dbReference type="PANTHER" id="PTHR12526">
    <property type="entry name" value="GLYCOSYLTRANSFERASE"/>
    <property type="match status" value="1"/>
</dbReference>
<feature type="domain" description="Glycosyltransferase subfamily 4-like N-terminal" evidence="4">
    <location>
        <begin position="18"/>
        <end position="188"/>
    </location>
</feature>
<comment type="caution">
    <text evidence="5">The sequence shown here is derived from an EMBL/GenBank/DDBJ whole genome shotgun (WGS) entry which is preliminary data.</text>
</comment>
<keyword evidence="1 5" id="KW-0328">Glycosyltransferase</keyword>
<evidence type="ECO:0000313" key="5">
    <source>
        <dbReference type="EMBL" id="MQY07508.1"/>
    </source>
</evidence>
<dbReference type="GO" id="GO:0016757">
    <property type="term" value="F:glycosyltransferase activity"/>
    <property type="evidence" value="ECO:0007669"/>
    <property type="project" value="UniProtKB-KW"/>
</dbReference>
<dbReference type="EMBL" id="WEGH01000003">
    <property type="protein sequence ID" value="MQY07508.1"/>
    <property type="molecule type" value="Genomic_DNA"/>
</dbReference>
<dbReference type="RefSeq" id="WP_153537330.1">
    <property type="nucleotide sequence ID" value="NZ_WEGH01000003.1"/>
</dbReference>
<keyword evidence="6" id="KW-1185">Reference proteome</keyword>
<accession>A0A7K0C225</accession>
<name>A0A7K0C225_9ACTN</name>